<dbReference type="HOGENOM" id="CLU_2976678_0_0_5"/>
<gene>
    <name evidence="2" type="ORF">Salmuc_03969</name>
</gene>
<keyword evidence="3" id="KW-1185">Reference proteome</keyword>
<name>S9QFF9_9RHOB</name>
<organism evidence="2 3">
    <name type="scientific">Salipiger mucosus DSM 16094</name>
    <dbReference type="NCBI Taxonomy" id="1123237"/>
    <lineage>
        <taxon>Bacteria</taxon>
        <taxon>Pseudomonadati</taxon>
        <taxon>Pseudomonadota</taxon>
        <taxon>Alphaproteobacteria</taxon>
        <taxon>Rhodobacterales</taxon>
        <taxon>Roseobacteraceae</taxon>
        <taxon>Salipiger</taxon>
    </lineage>
</organism>
<comment type="caution">
    <text evidence="2">The sequence shown here is derived from an EMBL/GenBank/DDBJ whole genome shotgun (WGS) entry which is preliminary data.</text>
</comment>
<protein>
    <submittedName>
        <fullName evidence="2">Uncharacterized protein</fullName>
    </submittedName>
</protein>
<dbReference type="STRING" id="1123237.Salmuc_03969"/>
<evidence type="ECO:0000313" key="2">
    <source>
        <dbReference type="EMBL" id="EPX78353.1"/>
    </source>
</evidence>
<dbReference type="Proteomes" id="UP000015347">
    <property type="component" value="Unassembled WGS sequence"/>
</dbReference>
<feature type="region of interest" description="Disordered" evidence="1">
    <location>
        <begin position="1"/>
        <end position="58"/>
    </location>
</feature>
<accession>S9QFF9</accession>
<proteinExistence type="predicted"/>
<sequence length="58" mass="5920">MAAGSASGCPTLRKPRRSEGSRRVSAPEDARTGKIRSAVHGSAQPFGEKCPNAGGNPV</sequence>
<reference evidence="3" key="1">
    <citation type="journal article" date="2014" name="Stand. Genomic Sci.">
        <title>Genome sequence of the exopolysaccharide-producing Salipiger mucosus type strain (DSM 16094(T)), a moderately halophilic member of the Roseobacter clade.</title>
        <authorList>
            <person name="Riedel T."/>
            <person name="Spring S."/>
            <person name="Fiebig A."/>
            <person name="Petersen J."/>
            <person name="Kyrpides N.C."/>
            <person name="Goker M."/>
            <person name="Klenk H.P."/>
        </authorList>
    </citation>
    <scope>NUCLEOTIDE SEQUENCE [LARGE SCALE GENOMIC DNA]</scope>
    <source>
        <strain evidence="3">DSM 16094</strain>
    </source>
</reference>
<evidence type="ECO:0000256" key="1">
    <source>
        <dbReference type="SAM" id="MobiDB-lite"/>
    </source>
</evidence>
<dbReference type="AlphaFoldDB" id="S9QFF9"/>
<feature type="compositionally biased region" description="Basic and acidic residues" evidence="1">
    <location>
        <begin position="17"/>
        <end position="32"/>
    </location>
</feature>
<evidence type="ECO:0000313" key="3">
    <source>
        <dbReference type="Proteomes" id="UP000015347"/>
    </source>
</evidence>
<dbReference type="EMBL" id="APVH01000040">
    <property type="protein sequence ID" value="EPX78353.1"/>
    <property type="molecule type" value="Genomic_DNA"/>
</dbReference>